<dbReference type="KEGG" id="mhib:MHIB_05490"/>
<feature type="compositionally biased region" description="Gly residues" evidence="1">
    <location>
        <begin position="66"/>
        <end position="77"/>
    </location>
</feature>
<dbReference type="EMBL" id="AP022609">
    <property type="protein sequence ID" value="BBZ22131.1"/>
    <property type="molecule type" value="Genomic_DNA"/>
</dbReference>
<evidence type="ECO:0008006" key="4">
    <source>
        <dbReference type="Google" id="ProtNLM"/>
    </source>
</evidence>
<feature type="compositionally biased region" description="Gly residues" evidence="1">
    <location>
        <begin position="89"/>
        <end position="102"/>
    </location>
</feature>
<keyword evidence="3" id="KW-1185">Reference proteome</keyword>
<evidence type="ECO:0000313" key="3">
    <source>
        <dbReference type="Proteomes" id="UP000467260"/>
    </source>
</evidence>
<gene>
    <name evidence="2" type="ORF">MHIB_05490</name>
</gene>
<sequence length="102" mass="9732">MTLSTWQSTGAATSAVNAGMSTIGTACKSRMTANGSKLTKAASEYQDQDELGAQRLTAVASPLPAGPGGDGGAGGLPPGITPRVPRAAGGDGGAAGGFGVGR</sequence>
<reference evidence="2 3" key="1">
    <citation type="journal article" date="2019" name="Emerg. Microbes Infect.">
        <title>Comprehensive subspecies identification of 175 nontuberculous mycobacteria species based on 7547 genomic profiles.</title>
        <authorList>
            <person name="Matsumoto Y."/>
            <person name="Kinjo T."/>
            <person name="Motooka D."/>
            <person name="Nabeya D."/>
            <person name="Jung N."/>
            <person name="Uechi K."/>
            <person name="Horii T."/>
            <person name="Iida T."/>
            <person name="Fujita J."/>
            <person name="Nakamura S."/>
        </authorList>
    </citation>
    <scope>NUCLEOTIDE SEQUENCE [LARGE SCALE GENOMIC DNA]</scope>
    <source>
        <strain evidence="2 3">JCM 13571</strain>
    </source>
</reference>
<name>A0A7I7WZW6_9MYCO</name>
<protein>
    <recommendedName>
        <fullName evidence="4">ESX-1 secretion-associated protein</fullName>
    </recommendedName>
</protein>
<accession>A0A7I7WZW6</accession>
<dbReference type="AlphaFoldDB" id="A0A7I7WZW6"/>
<evidence type="ECO:0000256" key="1">
    <source>
        <dbReference type="SAM" id="MobiDB-lite"/>
    </source>
</evidence>
<dbReference type="Proteomes" id="UP000467260">
    <property type="component" value="Chromosome"/>
</dbReference>
<feature type="region of interest" description="Disordered" evidence="1">
    <location>
        <begin position="61"/>
        <end position="102"/>
    </location>
</feature>
<evidence type="ECO:0000313" key="2">
    <source>
        <dbReference type="EMBL" id="BBZ22131.1"/>
    </source>
</evidence>
<proteinExistence type="predicted"/>
<organism evidence="2 3">
    <name type="scientific">Mycolicibacter hiberniae</name>
    <dbReference type="NCBI Taxonomy" id="29314"/>
    <lineage>
        <taxon>Bacteria</taxon>
        <taxon>Bacillati</taxon>
        <taxon>Actinomycetota</taxon>
        <taxon>Actinomycetes</taxon>
        <taxon>Mycobacteriales</taxon>
        <taxon>Mycobacteriaceae</taxon>
        <taxon>Mycolicibacter</taxon>
    </lineage>
</organism>